<comment type="caution">
    <text evidence="6">The sequence shown here is derived from an EMBL/GenBank/DDBJ whole genome shotgun (WGS) entry which is preliminary data.</text>
</comment>
<dbReference type="Gene3D" id="3.30.1370.10">
    <property type="entry name" value="K Homology domain, type 1"/>
    <property type="match status" value="3"/>
</dbReference>
<name>A0A4U1F7S6_MONMO</name>
<protein>
    <recommendedName>
        <fullName evidence="5">K Homology domain-containing protein</fullName>
    </recommendedName>
</protein>
<feature type="non-terminal residue" evidence="6">
    <location>
        <position position="1"/>
    </location>
</feature>
<dbReference type="GO" id="GO:0000794">
    <property type="term" value="C:condensed nuclear chromosome"/>
    <property type="evidence" value="ECO:0007669"/>
    <property type="project" value="InterPro"/>
</dbReference>
<dbReference type="FunFam" id="3.30.1370.10:FF:000021">
    <property type="entry name" value="Heterogeneous nuclear ribonucleoprotein K, like"/>
    <property type="match status" value="1"/>
</dbReference>
<evidence type="ECO:0000256" key="3">
    <source>
        <dbReference type="PROSITE-ProRule" id="PRU00117"/>
    </source>
</evidence>
<feature type="region of interest" description="Disordered" evidence="4">
    <location>
        <begin position="318"/>
        <end position="346"/>
    </location>
</feature>
<dbReference type="PANTHER" id="PTHR35668">
    <property type="entry name" value="PROTEIN SHORTAGE IN CHIASMATA 1 ORTHOLOG"/>
    <property type="match status" value="1"/>
</dbReference>
<proteinExistence type="predicted"/>
<reference evidence="7" key="1">
    <citation type="journal article" date="2019" name="IScience">
        <title>Narwhal Genome Reveals Long-Term Low Genetic Diversity despite Current Large Abundance Size.</title>
        <authorList>
            <person name="Westbury M.V."/>
            <person name="Petersen B."/>
            <person name="Garde E."/>
            <person name="Heide-Jorgensen M.P."/>
            <person name="Lorenzen E.D."/>
        </authorList>
    </citation>
    <scope>NUCLEOTIDE SEQUENCE [LARGE SCALE GENOMIC DNA]</scope>
</reference>
<evidence type="ECO:0000256" key="2">
    <source>
        <dbReference type="ARBA" id="ARBA00045294"/>
    </source>
</evidence>
<feature type="compositionally biased region" description="Polar residues" evidence="4">
    <location>
        <begin position="1460"/>
        <end position="1474"/>
    </location>
</feature>
<organism evidence="6 7">
    <name type="scientific">Monodon monoceros</name>
    <name type="common">Narwhal</name>
    <name type="synonym">Ceratodon monodon</name>
    <dbReference type="NCBI Taxonomy" id="40151"/>
    <lineage>
        <taxon>Eukaryota</taxon>
        <taxon>Metazoa</taxon>
        <taxon>Chordata</taxon>
        <taxon>Craniata</taxon>
        <taxon>Vertebrata</taxon>
        <taxon>Euteleostomi</taxon>
        <taxon>Mammalia</taxon>
        <taxon>Eutheria</taxon>
        <taxon>Laurasiatheria</taxon>
        <taxon>Artiodactyla</taxon>
        <taxon>Whippomorpha</taxon>
        <taxon>Cetacea</taxon>
        <taxon>Odontoceti</taxon>
        <taxon>Monodontidae</taxon>
        <taxon>Monodon</taxon>
    </lineage>
</organism>
<feature type="domain" description="K Homology" evidence="5">
    <location>
        <begin position="688"/>
        <end position="758"/>
    </location>
</feature>
<dbReference type="CDD" id="cd22432">
    <property type="entry name" value="KH-I_HNRNPK_rpt1"/>
    <property type="match status" value="1"/>
</dbReference>
<feature type="region of interest" description="Disordered" evidence="4">
    <location>
        <begin position="1460"/>
        <end position="1490"/>
    </location>
</feature>
<dbReference type="GO" id="GO:0005681">
    <property type="term" value="C:spliceosomal complex"/>
    <property type="evidence" value="ECO:0007669"/>
    <property type="project" value="UniProtKB-KW"/>
</dbReference>
<dbReference type="Proteomes" id="UP000308365">
    <property type="component" value="Unassembled WGS sequence"/>
</dbReference>
<evidence type="ECO:0000259" key="5">
    <source>
        <dbReference type="SMART" id="SM00322"/>
    </source>
</evidence>
<dbReference type="EMBL" id="RWIC01000346">
    <property type="protein sequence ID" value="TKC45167.1"/>
    <property type="molecule type" value="Genomic_DNA"/>
</dbReference>
<evidence type="ECO:0000313" key="7">
    <source>
        <dbReference type="Proteomes" id="UP000308365"/>
    </source>
</evidence>
<feature type="region of interest" description="Disordered" evidence="4">
    <location>
        <begin position="922"/>
        <end position="941"/>
    </location>
</feature>
<dbReference type="CDD" id="cd22433">
    <property type="entry name" value="KH-I_HNRNPK_rpt2"/>
    <property type="match status" value="1"/>
</dbReference>
<evidence type="ECO:0000313" key="6">
    <source>
        <dbReference type="EMBL" id="TKC45167.1"/>
    </source>
</evidence>
<dbReference type="Pfam" id="PF00013">
    <property type="entry name" value="KH_1"/>
    <property type="match status" value="3"/>
</dbReference>
<dbReference type="InterPro" id="IPR039991">
    <property type="entry name" value="SHOC1"/>
</dbReference>
<gene>
    <name evidence="6" type="ORF">EI555_020280</name>
</gene>
<comment type="subcellular location">
    <subcellularLocation>
        <location evidence="1">Cell projection</location>
        <location evidence="1">Podosome</location>
    </subcellularLocation>
</comment>
<dbReference type="InterPro" id="IPR004087">
    <property type="entry name" value="KH_dom"/>
</dbReference>
<dbReference type="GO" id="GO:0003697">
    <property type="term" value="F:single-stranded DNA binding"/>
    <property type="evidence" value="ECO:0007669"/>
    <property type="project" value="TreeGrafter"/>
</dbReference>
<feature type="compositionally biased region" description="Low complexity" evidence="4">
    <location>
        <begin position="1475"/>
        <end position="1490"/>
    </location>
</feature>
<dbReference type="SUPFAM" id="SSF54791">
    <property type="entry name" value="Eukaryotic type KH-domain (KH-domain type I)"/>
    <property type="match status" value="3"/>
</dbReference>
<dbReference type="GO" id="GO:0002102">
    <property type="term" value="C:podosome"/>
    <property type="evidence" value="ECO:0007669"/>
    <property type="project" value="UniProtKB-SubCell"/>
</dbReference>
<comment type="function">
    <text evidence="2">One of the major pre-mRNA-binding proteins. Binds tenaciously to poly(C) sequences. Likely to play a role in the nuclear metabolism of hnRNAs, particularly for pre-mRNAs that contain cytidine-rich sequences. Can also bind poly(C) single-stranded DNA. Plays an important role in p53/TP53 response to DNA damage, acting at the level of both transcription activation and repression. When sumoylated, acts as a transcriptional coactivator of p53/TP53, playing a role in p21/CDKN1A and 14-3-3 sigma/SFN induction. As far as transcription repression is concerned, acts by interacting with long intergenic RNA p21 (lincRNA-p21), a non-coding RNA induced by p53/TP53. This interaction is necessary for the induction of apoptosis, but not cell cycle arrest. As part of a ribonucleoprotein complex composed at least of ZNF827, HNRNPL and the circular RNA circZNF827 that nucleates the complex on chromatin, may negatively regulate the transcription of genes involved in neuronal differentiation.</text>
</comment>
<dbReference type="GO" id="GO:0005654">
    <property type="term" value="C:nucleoplasm"/>
    <property type="evidence" value="ECO:0007669"/>
    <property type="project" value="UniProtKB-SubCell"/>
</dbReference>
<keyword evidence="3" id="KW-0694">RNA-binding</keyword>
<dbReference type="Pfam" id="PF17825">
    <property type="entry name" value="DUF5587"/>
    <property type="match status" value="4"/>
</dbReference>
<evidence type="ECO:0000256" key="1">
    <source>
        <dbReference type="ARBA" id="ARBA00004188"/>
    </source>
</evidence>
<dbReference type="GO" id="GO:0016887">
    <property type="term" value="F:ATP hydrolysis activity"/>
    <property type="evidence" value="ECO:0007669"/>
    <property type="project" value="InterPro"/>
</dbReference>
<dbReference type="GO" id="GO:0000712">
    <property type="term" value="P:resolution of meiotic recombination intermediates"/>
    <property type="evidence" value="ECO:0007669"/>
    <property type="project" value="InterPro"/>
</dbReference>
<sequence length="1799" mass="203763">NVVRKKFCRDALLLRIPSCLYQDENYPARITDNKFRRPWTTAVSVRGMTEISLLDQRKASLFVEEFPAKKTVTGMVTELSCEFEEIVPSSNPDSQTEVEEASLYNHKDYNEFFTLVNCLEKCPLLQAQKQDLSIDDEEIIFVNNLMTYRSQLPTSHTLLSRLKLFLVKDPLLDFKGQMFTEADFFRECFSIQGDMKDFVEDFYMDKENFCQEKLEDTASILPECEFLISASLKEEVDIPSLSELKESLNLMPEMINYVGENEKLFRRDLTIKHGIYIEDIKCSSTEILAIQSQCESEYKEPVELEMPLTHLHLTNQHSSKMETEQPEETFPNTGTNGEFGKRPAEDMEDEQALKRSRNTDERVELRILLQSKNPGEVIGKGGKNIKALRTDYNASVSVPDSSGPERILSISAGIETIGEILKKIIPTLEEGLHLPSPTATSQVPLRSNAVECLNYQHYKGSDFDCELRLLIHQSLAGGIIGVKGAKIKELQENTQTTIKLFQECCPHSTDRVVLIGGKPDMVVECIKIILDLISESPIKGRAQPYDTNFYNETYDYGGFTMMFDDCCGCPVGFPCGEKVVLTECLLVGVGVPCLHPEEIMMIGALAKDLLHLLLDKGAEGDLMAYDRRGRPGDRYDGVVGFSADETWDSAVDTWSPSQWQMAYEPQGGSGCDFSYARGRGSYGDLGGPIITTQVTVPKDLAGSIIGKGSQWIKQTRHGSGALIKIDEPLEESEDQIITITGTRAQIQNAQDLLQNSVNSLLIAEESANKYCMVWQSESCRSSLNPFLFRVPRAGEPNSLYSVVDFKKIFSIEEESLVVNPENTEWWKQAGLNLIMTETLEHLTWLEHKSCSSPIKLIEISTNDHLSPSQKTPPLSKAVTDSYFSDEYVAVERPRKEEKPKIDLELGYRIIRTKENKDYLELDSTVPSTESSSSSKIEEASFKHGKKQENNLDLLNDFIMLRNKYKTCTSKTEVTDNDGKDELQDKEEHSLTLQEENPIVCTNETLEKANQERRADNVIEIQASDSQCQAYCLLEAAASPILKKLVCLCTLPAANWKFDTVIFDQTRFLLKQQEKVISDAIHQGYLSNAKDIYKSILGSYLDDIWRQLEIVQFIREKKPETSYKIQELQCQILNWMQSGQQIKVLIIIRMDSDGEKHLLIKILNKIEGLTLTVLHSNKKDFLESKGVLNGTSFCAVVHNQYIGADFPWSNFSFVVEYNFVENSCWAEHCEKLNIPYLAFKVILPDTVLKRSTLLDSFGGFLLEIQIPYVFFASEGLLNTPEILQLLETKYNITLVERCCSESLKLFGGTEHYVVVTIDEDTTIILQDLEELNCEKASDNIIMRLMALSFQYSYCWIILYAKKPLNSEYYLTEKTLHHLALIYAALVSSGLKSEELDEEMYLLDFPSVNPLVAQLMLNKGPSLNWILLATLCQLQELLPEVPEKVLKHFCDITSLFKISPSVTKSPQISSPQENRNQTSAFTSQTSASGSSDSVIQEHNEYYQYSDLGETVHEDTNAASDYNSSLMKLKEMPCILPPVTSYNQTSYWKESSCNPNIMQNNSFLTNIEARNVSGSSFLNQNDSGSDVFSLGLTAMNCETMISPIDTQKRVTPNFINYQKKETHEAKGPTNKELSAPVFSLEGSQSPLHWNFKRNVWQQQNHSFNLQYGAEQNTCDKWSSQKDNLFTNQQKCLSDELEGLICESSNAETKKTFWKELPSVPSLDLFCASDSNVSQKEFNSLYFYQRAGKCLGQKRHSVSSSNSGDKKSLTDFTCSQLPPFKKRRLVYEKVPGRRDGQTRLRFF</sequence>
<evidence type="ECO:0000256" key="4">
    <source>
        <dbReference type="SAM" id="MobiDB-lite"/>
    </source>
</evidence>
<dbReference type="InterPro" id="IPR036612">
    <property type="entry name" value="KH_dom_type_1_sf"/>
</dbReference>
<dbReference type="PANTHER" id="PTHR35668:SF1">
    <property type="entry name" value="PROTEIN SHORTAGE IN CHIASMATA 1 ORTHOLOG"/>
    <property type="match status" value="1"/>
</dbReference>
<dbReference type="CDD" id="cd22434">
    <property type="entry name" value="KH-I_HNRNPK_rpt3"/>
    <property type="match status" value="1"/>
</dbReference>
<accession>A0A4U1F7S6</accession>
<dbReference type="InterPro" id="IPR004088">
    <property type="entry name" value="KH_dom_type_1"/>
</dbReference>
<dbReference type="SMART" id="SM00322">
    <property type="entry name" value="KH"/>
    <property type="match status" value="3"/>
</dbReference>
<dbReference type="PROSITE" id="PS50084">
    <property type="entry name" value="KH_TYPE_1"/>
    <property type="match status" value="3"/>
</dbReference>
<dbReference type="FunFam" id="3.30.1370.10:FF:000023">
    <property type="entry name" value="Heterogeneous nuclear ribonucleoprotein K, like"/>
    <property type="match status" value="1"/>
</dbReference>
<dbReference type="GO" id="GO:0003723">
    <property type="term" value="F:RNA binding"/>
    <property type="evidence" value="ECO:0007669"/>
    <property type="project" value="UniProtKB-UniRule"/>
</dbReference>
<feature type="domain" description="K Homology" evidence="5">
    <location>
        <begin position="361"/>
        <end position="429"/>
    </location>
</feature>
<feature type="domain" description="K Homology" evidence="5">
    <location>
        <begin position="463"/>
        <end position="534"/>
    </location>
</feature>